<evidence type="ECO:0000313" key="2">
    <source>
        <dbReference type="Proteomes" id="UP000292110"/>
    </source>
</evidence>
<dbReference type="Proteomes" id="UP000292110">
    <property type="component" value="Unassembled WGS sequence"/>
</dbReference>
<dbReference type="SUPFAM" id="SSF69279">
    <property type="entry name" value="Phage tail proteins"/>
    <property type="match status" value="1"/>
</dbReference>
<name>A0A4Q6X6G1_9GAMM</name>
<gene>
    <name evidence="1" type="ORF">EXE30_14000</name>
</gene>
<dbReference type="Gene3D" id="2.30.110.50">
    <property type="match status" value="1"/>
</dbReference>
<accession>A0A4Q6X6G1</accession>
<reference evidence="1 2" key="1">
    <citation type="submission" date="2019-02" db="EMBL/GenBank/DDBJ databases">
        <title>The draft genome of Acinetobacter halotolerans strain JCM 31009.</title>
        <authorList>
            <person name="Qin J."/>
            <person name="Feng Y."/>
            <person name="Nemec A."/>
            <person name="Zong Z."/>
        </authorList>
    </citation>
    <scope>NUCLEOTIDE SEQUENCE [LARGE SCALE GENOMIC DNA]</scope>
    <source>
        <strain evidence="1 2">JCM 31009</strain>
    </source>
</reference>
<dbReference type="EMBL" id="SGIM01000014">
    <property type="protein sequence ID" value="RZF49856.1"/>
    <property type="molecule type" value="Genomic_DNA"/>
</dbReference>
<organism evidence="1 2">
    <name type="scientific">Acinetobacter halotolerans</name>
    <dbReference type="NCBI Taxonomy" id="1752076"/>
    <lineage>
        <taxon>Bacteria</taxon>
        <taxon>Pseudomonadati</taxon>
        <taxon>Pseudomonadota</taxon>
        <taxon>Gammaproteobacteria</taxon>
        <taxon>Moraxellales</taxon>
        <taxon>Moraxellaceae</taxon>
        <taxon>Acinetobacter</taxon>
    </lineage>
</organism>
<evidence type="ECO:0000313" key="1">
    <source>
        <dbReference type="EMBL" id="RZF49856.1"/>
    </source>
</evidence>
<feature type="non-terminal residue" evidence="1">
    <location>
        <position position="91"/>
    </location>
</feature>
<protein>
    <submittedName>
        <fullName evidence="1">Type VI secretion system tip protein VgrG</fullName>
    </submittedName>
</protein>
<keyword evidence="2" id="KW-1185">Reference proteome</keyword>
<proteinExistence type="predicted"/>
<comment type="caution">
    <text evidence="1">The sequence shown here is derived from an EMBL/GenBank/DDBJ whole genome shotgun (WGS) entry which is preliminary data.</text>
</comment>
<sequence>MLNNIFQALSQLGLTAQKRAIHIQFANSALNTEVFLQKIQGQHQLNTGMTAELICLSTNATIPLKQFIGSQVAVDQVTDTGTLFRTTGIIT</sequence>
<dbReference type="AlphaFoldDB" id="A0A4Q6X6G1"/>